<keyword evidence="2" id="KW-0732">Signal</keyword>
<evidence type="ECO:0000256" key="2">
    <source>
        <dbReference type="SAM" id="SignalP"/>
    </source>
</evidence>
<accession>A0ABT2ZLX5</accession>
<evidence type="ECO:0000256" key="1">
    <source>
        <dbReference type="SAM" id="Phobius"/>
    </source>
</evidence>
<organism evidence="3 4">
    <name type="scientific">Albidovulum litorale</name>
    <dbReference type="NCBI Taxonomy" id="2984134"/>
    <lineage>
        <taxon>Bacteria</taxon>
        <taxon>Pseudomonadati</taxon>
        <taxon>Pseudomonadota</taxon>
        <taxon>Alphaproteobacteria</taxon>
        <taxon>Rhodobacterales</taxon>
        <taxon>Paracoccaceae</taxon>
        <taxon>Albidovulum</taxon>
    </lineage>
</organism>
<dbReference type="RefSeq" id="WP_263739333.1">
    <property type="nucleotide sequence ID" value="NZ_JAOWKZ010000002.1"/>
</dbReference>
<keyword evidence="1" id="KW-0812">Transmembrane</keyword>
<sequence>MVKREVLIVTLAAAILLSPQMAMAYIGPGVGAGAIAAVIGVIGSIFLAIVAVLYYPIKRMMKNRKAKAAKGSGGGEPAE</sequence>
<gene>
    <name evidence="3" type="ORF">OEZ71_07525</name>
</gene>
<proteinExistence type="predicted"/>
<feature type="chain" id="PRO_5046310986" evidence="2">
    <location>
        <begin position="25"/>
        <end position="79"/>
    </location>
</feature>
<feature type="signal peptide" evidence="2">
    <location>
        <begin position="1"/>
        <end position="24"/>
    </location>
</feature>
<dbReference type="Proteomes" id="UP001652564">
    <property type="component" value="Unassembled WGS sequence"/>
</dbReference>
<protein>
    <submittedName>
        <fullName evidence="3">Uncharacterized protein</fullName>
    </submittedName>
</protein>
<keyword evidence="1" id="KW-0472">Membrane</keyword>
<name>A0ABT2ZLX5_9RHOB</name>
<feature type="transmembrane region" description="Helical" evidence="1">
    <location>
        <begin position="34"/>
        <end position="57"/>
    </location>
</feature>
<comment type="caution">
    <text evidence="3">The sequence shown here is derived from an EMBL/GenBank/DDBJ whole genome shotgun (WGS) entry which is preliminary data.</text>
</comment>
<evidence type="ECO:0000313" key="4">
    <source>
        <dbReference type="Proteomes" id="UP001652564"/>
    </source>
</evidence>
<keyword evidence="4" id="KW-1185">Reference proteome</keyword>
<reference evidence="3 4" key="1">
    <citation type="submission" date="2022-10" db="EMBL/GenBank/DDBJ databases">
        <title>Defluviimonas sp. nov., isolated from ocean surface sediments.</title>
        <authorList>
            <person name="He W."/>
            <person name="Wang L."/>
            <person name="Zhang D.-F."/>
        </authorList>
    </citation>
    <scope>NUCLEOTIDE SEQUENCE [LARGE SCALE GENOMIC DNA]</scope>
    <source>
        <strain evidence="3 4">WL0050</strain>
    </source>
</reference>
<dbReference type="EMBL" id="JAOWKZ010000002">
    <property type="protein sequence ID" value="MCV2872144.1"/>
    <property type="molecule type" value="Genomic_DNA"/>
</dbReference>
<keyword evidence="1" id="KW-1133">Transmembrane helix</keyword>
<evidence type="ECO:0000313" key="3">
    <source>
        <dbReference type="EMBL" id="MCV2872144.1"/>
    </source>
</evidence>